<dbReference type="Proteomes" id="UP000054107">
    <property type="component" value="Unassembled WGS sequence"/>
</dbReference>
<gene>
    <name evidence="1" type="primary">PARPA_14231.1 scaffold 48842</name>
</gene>
<reference evidence="1 2" key="1">
    <citation type="submission" date="2014-09" db="EMBL/GenBank/DDBJ databases">
        <authorList>
            <person name="Ellenberger Sabrina"/>
        </authorList>
    </citation>
    <scope>NUCLEOTIDE SEQUENCE [LARGE SCALE GENOMIC DNA]</scope>
    <source>
        <strain evidence="1 2">CBS 412.66</strain>
    </source>
</reference>
<dbReference type="OrthoDB" id="2302430at2759"/>
<keyword evidence="2" id="KW-1185">Reference proteome</keyword>
<evidence type="ECO:0000313" key="2">
    <source>
        <dbReference type="Proteomes" id="UP000054107"/>
    </source>
</evidence>
<dbReference type="EMBL" id="LN734142">
    <property type="protein sequence ID" value="CEP19912.1"/>
    <property type="molecule type" value="Genomic_DNA"/>
</dbReference>
<protein>
    <submittedName>
        <fullName evidence="1">Uncharacterized protein</fullName>
    </submittedName>
</protein>
<sequence length="185" mass="20516">MVSYSTKAFQDQSAFGSSGAPPMHINDATHVSSWSIPSNTNDTFDMSTFTSNVLRNDDTHASNTTGTVLNEGCQASSTASFSSIVALKGKYFETVSNFNTLTDKKSTDIAYLTTTDERRAFMSEIKTLKLAVLKTTITTIGFPNWSIVSINIEIFLRQLETAQRKYDLVFSKMQTTLVHSETPYF</sequence>
<accession>A0A0B7NR15</accession>
<proteinExistence type="predicted"/>
<organism evidence="1 2">
    <name type="scientific">Parasitella parasitica</name>
    <dbReference type="NCBI Taxonomy" id="35722"/>
    <lineage>
        <taxon>Eukaryota</taxon>
        <taxon>Fungi</taxon>
        <taxon>Fungi incertae sedis</taxon>
        <taxon>Mucoromycota</taxon>
        <taxon>Mucoromycotina</taxon>
        <taxon>Mucoromycetes</taxon>
        <taxon>Mucorales</taxon>
        <taxon>Mucorineae</taxon>
        <taxon>Mucoraceae</taxon>
        <taxon>Parasitella</taxon>
    </lineage>
</organism>
<name>A0A0B7NR15_9FUNG</name>
<dbReference type="AlphaFoldDB" id="A0A0B7NR15"/>
<evidence type="ECO:0000313" key="1">
    <source>
        <dbReference type="EMBL" id="CEP19912.1"/>
    </source>
</evidence>